<keyword evidence="4" id="KW-0813">Transport</keyword>
<keyword evidence="12" id="KW-0539">Nucleus</keyword>
<evidence type="ECO:0000256" key="11">
    <source>
        <dbReference type="ARBA" id="ARBA00023136"/>
    </source>
</evidence>
<evidence type="ECO:0000256" key="13">
    <source>
        <dbReference type="SAM" id="MobiDB-lite"/>
    </source>
</evidence>
<dbReference type="GO" id="GO:0070762">
    <property type="term" value="C:nuclear pore transmembrane ring"/>
    <property type="evidence" value="ECO:0007669"/>
    <property type="project" value="TreeGrafter"/>
</dbReference>
<evidence type="ECO:0000256" key="3">
    <source>
        <dbReference type="ARBA" id="ARBA00005760"/>
    </source>
</evidence>
<evidence type="ECO:0000256" key="2">
    <source>
        <dbReference type="ARBA" id="ARBA00004567"/>
    </source>
</evidence>
<evidence type="ECO:0008006" key="18">
    <source>
        <dbReference type="Google" id="ProtNLM"/>
    </source>
</evidence>
<reference evidence="17" key="3">
    <citation type="submission" date="2025-04" db="UniProtKB">
        <authorList>
            <consortium name="RefSeq"/>
        </authorList>
    </citation>
    <scope>IDENTIFICATION</scope>
    <source>
        <strain evidence="17">CBS 781.70</strain>
    </source>
</reference>
<proteinExistence type="inferred from homology"/>
<keyword evidence="10" id="KW-0906">Nuclear pore complex</keyword>
<dbReference type="Proteomes" id="UP000504638">
    <property type="component" value="Unplaced"/>
</dbReference>
<feature type="transmembrane region" description="Helical" evidence="14">
    <location>
        <begin position="25"/>
        <end position="45"/>
    </location>
</feature>
<evidence type="ECO:0000256" key="5">
    <source>
        <dbReference type="ARBA" id="ARBA00022692"/>
    </source>
</evidence>
<dbReference type="GO" id="GO:0051028">
    <property type="term" value="P:mRNA transport"/>
    <property type="evidence" value="ECO:0007669"/>
    <property type="project" value="UniProtKB-KW"/>
</dbReference>
<evidence type="ECO:0000313" key="15">
    <source>
        <dbReference type="EMBL" id="KAF1809984.1"/>
    </source>
</evidence>
<comment type="similarity">
    <text evidence="3">Belongs to the NDC1 family.</text>
</comment>
<name>A0A6G1FW24_9PEZI</name>
<feature type="compositionally biased region" description="Basic and acidic residues" evidence="13">
    <location>
        <begin position="695"/>
        <end position="713"/>
    </location>
</feature>
<dbReference type="PANTHER" id="PTHR13269:SF6">
    <property type="entry name" value="NUCLEOPORIN NDC1"/>
    <property type="match status" value="1"/>
</dbReference>
<keyword evidence="8 14" id="KW-1133">Transmembrane helix</keyword>
<dbReference type="GO" id="GO:0006999">
    <property type="term" value="P:nuclear pore organization"/>
    <property type="evidence" value="ECO:0007669"/>
    <property type="project" value="TreeGrafter"/>
</dbReference>
<feature type="region of interest" description="Disordered" evidence="13">
    <location>
        <begin position="683"/>
        <end position="745"/>
    </location>
</feature>
<keyword evidence="11 14" id="KW-0472">Membrane</keyword>
<evidence type="ECO:0000256" key="6">
    <source>
        <dbReference type="ARBA" id="ARBA00022816"/>
    </source>
</evidence>
<dbReference type="EMBL" id="ML975169">
    <property type="protein sequence ID" value="KAF1809984.1"/>
    <property type="molecule type" value="Genomic_DNA"/>
</dbReference>
<dbReference type="InterPro" id="IPR019049">
    <property type="entry name" value="Nucleoporin_prot_Ndc1/Nup"/>
</dbReference>
<sequence>MADIRAIPTARPYRNFLTPALHDRFVKAATVTCGVCLLIGPLMSHTERSWFLGPIRAIFRATVLFIPCLLFWIARLVNMHYGSELSNSPFHTFLHYISTTKRVQTYLWVVAATRLYAEIYMAYAGSEARYSWVEVGKAWERSKVNERYIFIAFMFSWLGLAKSTWHIYCDRDKLPIPIIKYKPQSEPKDLRPPPSPEPFSFANLRAAASKSLQSGLSESGVQMPGYSVSVRKHVQSVLLDSLSMTSFTVLSGTFLYATVFRQPLWYIQHQCLHYFYGVFYTLQKQSTPGPYPGLLDLVGRFTYQATLCNILLECASTAFTAYTAQGPTKRQKLLSEDSKDPNGSLILGLKAQKEMVRTMAFWELLDLTKTHVTRRGTIFEEIDRVGGSTWSQILTLCLKEMSDVSGRIEATKTPAEPKETNGTSKQPERPVIKTLPRLTPSIKTDNIFSPSPKSKSRQLAGEVAGSFIHEPRKTPSKWPHNFWTLVKEAVGSVIQLLSVITEYILRWPIVGLPFRTSMSRRAAFTLLSRPESPNYLLSWIPFISPTPCTLSDASNIADAATTLAGLLEASLREDRVGLVQKDVQRVVSTLTKTIADIEAFVNGMRPWPSDAELLFIDDTNSGDWLATLQTTKYQVLHEGEVGEVVQALKAALTSVLGSFAEYASSVGLSEAALKNAKDVLAAGETKPRKPARLPVPDREQNIGHSRPEMEHVNGRRRPIPKAPRFQPYTPAELEERRAAREPPAVKIIPYTEQELAERGGRL</sequence>
<dbReference type="Pfam" id="PF09531">
    <property type="entry name" value="Ndc1_Nup"/>
    <property type="match status" value="1"/>
</dbReference>
<feature type="region of interest" description="Disordered" evidence="13">
    <location>
        <begin position="407"/>
        <end position="436"/>
    </location>
</feature>
<dbReference type="OrthoDB" id="67850at2759"/>
<evidence type="ECO:0000256" key="1">
    <source>
        <dbReference type="ARBA" id="ARBA00004232"/>
    </source>
</evidence>
<dbReference type="GO" id="GO:0005816">
    <property type="term" value="C:spindle pole body"/>
    <property type="evidence" value="ECO:0007669"/>
    <property type="project" value="TreeGrafter"/>
</dbReference>
<dbReference type="GeneID" id="54414459"/>
<feature type="transmembrane region" description="Helical" evidence="14">
    <location>
        <begin position="57"/>
        <end position="77"/>
    </location>
</feature>
<evidence type="ECO:0000313" key="17">
    <source>
        <dbReference type="RefSeq" id="XP_033531615.1"/>
    </source>
</evidence>
<dbReference type="GO" id="GO:0070631">
    <property type="term" value="P:spindle pole body localization"/>
    <property type="evidence" value="ECO:0007669"/>
    <property type="project" value="TreeGrafter"/>
</dbReference>
<evidence type="ECO:0000256" key="10">
    <source>
        <dbReference type="ARBA" id="ARBA00023132"/>
    </source>
</evidence>
<dbReference type="GO" id="GO:0106166">
    <property type="term" value="F:spindle pole body-nuclear membrane anchor activity"/>
    <property type="evidence" value="ECO:0007669"/>
    <property type="project" value="TreeGrafter"/>
</dbReference>
<keyword evidence="9" id="KW-0811">Translocation</keyword>
<evidence type="ECO:0000256" key="12">
    <source>
        <dbReference type="ARBA" id="ARBA00023242"/>
    </source>
</evidence>
<evidence type="ECO:0000313" key="16">
    <source>
        <dbReference type="Proteomes" id="UP000504638"/>
    </source>
</evidence>
<keyword evidence="5 14" id="KW-0812">Transmembrane</keyword>
<evidence type="ECO:0000256" key="7">
    <source>
        <dbReference type="ARBA" id="ARBA00022927"/>
    </source>
</evidence>
<reference evidence="17" key="2">
    <citation type="submission" date="2020-04" db="EMBL/GenBank/DDBJ databases">
        <authorList>
            <consortium name="NCBI Genome Project"/>
        </authorList>
    </citation>
    <scope>NUCLEOTIDE SEQUENCE</scope>
    <source>
        <strain evidence="17">CBS 781.70</strain>
    </source>
</reference>
<keyword evidence="16" id="KW-1185">Reference proteome</keyword>
<dbReference type="RefSeq" id="XP_033531615.1">
    <property type="nucleotide sequence ID" value="XM_033673889.1"/>
</dbReference>
<keyword evidence="6" id="KW-0509">mRNA transport</keyword>
<accession>A0A6G1FW24</accession>
<reference evidence="15 17" key="1">
    <citation type="submission" date="2020-01" db="EMBL/GenBank/DDBJ databases">
        <authorList>
            <consortium name="DOE Joint Genome Institute"/>
            <person name="Haridas S."/>
            <person name="Albert R."/>
            <person name="Binder M."/>
            <person name="Bloem J."/>
            <person name="Labutti K."/>
            <person name="Salamov A."/>
            <person name="Andreopoulos B."/>
            <person name="Baker S.E."/>
            <person name="Barry K."/>
            <person name="Bills G."/>
            <person name="Bluhm B.H."/>
            <person name="Cannon C."/>
            <person name="Castanera R."/>
            <person name="Culley D.E."/>
            <person name="Daum C."/>
            <person name="Ezra D."/>
            <person name="Gonzalez J.B."/>
            <person name="Henrissat B."/>
            <person name="Kuo A."/>
            <person name="Liang C."/>
            <person name="Lipzen A."/>
            <person name="Lutzoni F."/>
            <person name="Magnuson J."/>
            <person name="Mondo S."/>
            <person name="Nolan M."/>
            <person name="Ohm R."/>
            <person name="Pangilinan J."/>
            <person name="Park H.-J."/>
            <person name="Ramirez L."/>
            <person name="Alfaro M."/>
            <person name="Sun H."/>
            <person name="Tritt A."/>
            <person name="Yoshinaga Y."/>
            <person name="Zwiers L.-H."/>
            <person name="Turgeon B.G."/>
            <person name="Goodwin S.B."/>
            <person name="Spatafora J.W."/>
            <person name="Crous P.W."/>
            <person name="Grigoriev I.V."/>
        </authorList>
    </citation>
    <scope>NUCLEOTIDE SEQUENCE</scope>
    <source>
        <strain evidence="15 17">CBS 781.70</strain>
    </source>
</reference>
<comment type="subcellular location">
    <subcellularLocation>
        <location evidence="1">Nucleus membrane</location>
        <topology evidence="1">Multi-pass membrane protein</topology>
    </subcellularLocation>
    <subcellularLocation>
        <location evidence="2">Nucleus</location>
        <location evidence="2">Nuclear pore complex</location>
    </subcellularLocation>
</comment>
<gene>
    <name evidence="15 17" type="ORF">P152DRAFT_144843</name>
</gene>
<feature type="transmembrane region" description="Helical" evidence="14">
    <location>
        <begin position="147"/>
        <end position="168"/>
    </location>
</feature>
<dbReference type="AlphaFoldDB" id="A0A6G1FW24"/>
<organism evidence="15">
    <name type="scientific">Eremomyces bilateralis CBS 781.70</name>
    <dbReference type="NCBI Taxonomy" id="1392243"/>
    <lineage>
        <taxon>Eukaryota</taxon>
        <taxon>Fungi</taxon>
        <taxon>Dikarya</taxon>
        <taxon>Ascomycota</taxon>
        <taxon>Pezizomycotina</taxon>
        <taxon>Dothideomycetes</taxon>
        <taxon>Dothideomycetes incertae sedis</taxon>
        <taxon>Eremomycetales</taxon>
        <taxon>Eremomycetaceae</taxon>
        <taxon>Eremomyces</taxon>
    </lineage>
</organism>
<evidence type="ECO:0000256" key="8">
    <source>
        <dbReference type="ARBA" id="ARBA00022989"/>
    </source>
</evidence>
<dbReference type="PANTHER" id="PTHR13269">
    <property type="entry name" value="NUCLEOPORIN NDC1"/>
    <property type="match status" value="1"/>
</dbReference>
<evidence type="ECO:0000256" key="14">
    <source>
        <dbReference type="SAM" id="Phobius"/>
    </source>
</evidence>
<dbReference type="GO" id="GO:0015031">
    <property type="term" value="P:protein transport"/>
    <property type="evidence" value="ECO:0007669"/>
    <property type="project" value="UniProtKB-KW"/>
</dbReference>
<keyword evidence="7" id="KW-0653">Protein transport</keyword>
<protein>
    <recommendedName>
        <fullName evidence="18">Nuclear envelope protein</fullName>
    </recommendedName>
</protein>
<evidence type="ECO:0000256" key="9">
    <source>
        <dbReference type="ARBA" id="ARBA00023010"/>
    </source>
</evidence>
<evidence type="ECO:0000256" key="4">
    <source>
        <dbReference type="ARBA" id="ARBA00022448"/>
    </source>
</evidence>
<dbReference type="GO" id="GO:0031965">
    <property type="term" value="C:nuclear membrane"/>
    <property type="evidence" value="ECO:0007669"/>
    <property type="project" value="UniProtKB-SubCell"/>
</dbReference>